<feature type="compositionally biased region" description="Low complexity" evidence="9">
    <location>
        <begin position="574"/>
        <end position="590"/>
    </location>
</feature>
<feature type="transmembrane region" description="Helical" evidence="10">
    <location>
        <begin position="613"/>
        <end position="636"/>
    </location>
</feature>
<feature type="compositionally biased region" description="Acidic residues" evidence="9">
    <location>
        <begin position="433"/>
        <end position="471"/>
    </location>
</feature>
<dbReference type="Pfam" id="PF01457">
    <property type="entry name" value="Peptidase_M8"/>
    <property type="match status" value="1"/>
</dbReference>
<dbReference type="VEuPathDB" id="TrichDB:TVAGG3_0411350"/>
<feature type="compositionally biased region" description="Basic and acidic residues" evidence="9">
    <location>
        <begin position="591"/>
        <end position="605"/>
    </location>
</feature>
<dbReference type="GO" id="GO:0006508">
    <property type="term" value="P:proteolysis"/>
    <property type="evidence" value="ECO:0007669"/>
    <property type="project" value="UniProtKB-KW"/>
</dbReference>
<evidence type="ECO:0000256" key="4">
    <source>
        <dbReference type="ARBA" id="ARBA00022801"/>
    </source>
</evidence>
<evidence type="ECO:0000313" key="12">
    <source>
        <dbReference type="Proteomes" id="UP000001542"/>
    </source>
</evidence>
<dbReference type="GO" id="GO:0046872">
    <property type="term" value="F:metal ion binding"/>
    <property type="evidence" value="ECO:0007669"/>
    <property type="project" value="UniProtKB-KW"/>
</dbReference>
<evidence type="ECO:0000256" key="2">
    <source>
        <dbReference type="ARBA" id="ARBA00022670"/>
    </source>
</evidence>
<feature type="compositionally biased region" description="Polar residues" evidence="9">
    <location>
        <begin position="560"/>
        <end position="573"/>
    </location>
</feature>
<evidence type="ECO:0000256" key="3">
    <source>
        <dbReference type="ARBA" id="ARBA00022723"/>
    </source>
</evidence>
<comment type="cofactor">
    <cofactor evidence="8">
        <name>Zn(2+)</name>
        <dbReference type="ChEBI" id="CHEBI:29105"/>
    </cofactor>
    <text evidence="8">Binds 1 zinc ion per subunit.</text>
</comment>
<keyword evidence="6 8" id="KW-0482">Metalloprotease</keyword>
<feature type="binding site" evidence="8">
    <location>
        <position position="78"/>
    </location>
    <ligand>
        <name>Zn(2+)</name>
        <dbReference type="ChEBI" id="CHEBI:29105"/>
        <note>catalytic</note>
    </ligand>
</feature>
<dbReference type="PANTHER" id="PTHR10942:SF0">
    <property type="entry name" value="LEISHMANOLYSIN-LIKE PEPTIDASE"/>
    <property type="match status" value="1"/>
</dbReference>
<keyword evidence="10" id="KW-1133">Transmembrane helix</keyword>
<keyword evidence="10" id="KW-0472">Membrane</keyword>
<evidence type="ECO:0000256" key="5">
    <source>
        <dbReference type="ARBA" id="ARBA00022833"/>
    </source>
</evidence>
<dbReference type="KEGG" id="tva:4762712"/>
<dbReference type="GO" id="GO:0007155">
    <property type="term" value="P:cell adhesion"/>
    <property type="evidence" value="ECO:0007669"/>
    <property type="project" value="InterPro"/>
</dbReference>
<dbReference type="InParanoid" id="A2ER94"/>
<dbReference type="GO" id="GO:0008233">
    <property type="term" value="F:peptidase activity"/>
    <property type="evidence" value="ECO:0000318"/>
    <property type="project" value="GO_Central"/>
</dbReference>
<keyword evidence="4" id="KW-0378">Hydrolase</keyword>
<dbReference type="GO" id="GO:0016020">
    <property type="term" value="C:membrane"/>
    <property type="evidence" value="ECO:0007669"/>
    <property type="project" value="InterPro"/>
</dbReference>
<protein>
    <submittedName>
        <fullName evidence="11">GP63-like</fullName>
    </submittedName>
</protein>
<evidence type="ECO:0000313" key="11">
    <source>
        <dbReference type="EMBL" id="EAY04847.1"/>
    </source>
</evidence>
<feature type="region of interest" description="Disordered" evidence="9">
    <location>
        <begin position="419"/>
        <end position="605"/>
    </location>
</feature>
<keyword evidence="5 8" id="KW-0862">Zinc</keyword>
<sequence>MISSEQSYSGVDLVVPIVLRSYNGDTPLAQGFPMETDNFHRPINGVIFLNTKFIPKDAQDERSWEKTFFQILIHEFCHILGISEPFFNNYHPYETRQSHSQITCSFRRFGKDYTFLVTPFAHKFAKKRYGVETFQGDGKTCPAGIELESGGGEGSAMSHLAGRVHYSELMTAQAISGTNGPFERLTDATIAILQDTGNYKCNYYMAQPLVWGNPESNKEAKFFDDFATGIPSEKFPSHYLHRTENDTMRATSFDFKHYGGFAGFFLDSNVRCPNDNVMYKKYCEARYNYYNPDKKEFVQPLDMFDFINVTYPKNACDSGFAILPGAIYEPGVEEKCSFYICNKFESFDIYLDNYSVKDDKYDFKKITCDKNTIGKTYMHKMKGYDEKTKKNYEAIKYSTCPDPEIFCRTVKLHETTLIADPFDENTTQLVEPDPYDPEPEPTDEPDDPDDPDDPDPTEEPENPDDPFEDDTSSSSISTYISPTEISSSTTTHLDPSISTSTTTTHTDPSISTSPTTTHTDPSISTSTTTTHTESSISTSSSTTKHSESEIISPSSEKVPTFSSTITENTPNTGSSHYVDPSSSSNSSDASNEGKDDDSHKNDPNKKGLSKMQLILILGISGGLVIFIIIIVSVILIQKRSRRKDGYSTEDVLRQDFLI</sequence>
<dbReference type="FunFam" id="3.90.132.10:FF:000004">
    <property type="entry name" value="GP63-like"/>
    <property type="match status" value="1"/>
</dbReference>
<evidence type="ECO:0000256" key="7">
    <source>
        <dbReference type="PIRSR" id="PIRSR601577-1"/>
    </source>
</evidence>
<dbReference type="RefSeq" id="XP_001317070.1">
    <property type="nucleotide sequence ID" value="XM_001317035.1"/>
</dbReference>
<dbReference type="InterPro" id="IPR001577">
    <property type="entry name" value="Peptidase_M8"/>
</dbReference>
<reference evidence="11" key="1">
    <citation type="submission" date="2006-10" db="EMBL/GenBank/DDBJ databases">
        <authorList>
            <person name="Amadeo P."/>
            <person name="Zhao Q."/>
            <person name="Wortman J."/>
            <person name="Fraser-Liggett C."/>
            <person name="Carlton J."/>
        </authorList>
    </citation>
    <scope>NUCLEOTIDE SEQUENCE</scope>
    <source>
        <strain evidence="11">G3</strain>
    </source>
</reference>
<organism evidence="11 12">
    <name type="scientific">Trichomonas vaginalis (strain ATCC PRA-98 / G3)</name>
    <dbReference type="NCBI Taxonomy" id="412133"/>
    <lineage>
        <taxon>Eukaryota</taxon>
        <taxon>Metamonada</taxon>
        <taxon>Parabasalia</taxon>
        <taxon>Trichomonadida</taxon>
        <taxon>Trichomonadidae</taxon>
        <taxon>Trichomonas</taxon>
    </lineage>
</organism>
<keyword evidence="2" id="KW-0645">Protease</keyword>
<dbReference type="AlphaFoldDB" id="A2ER94"/>
<dbReference type="Proteomes" id="UP000001542">
    <property type="component" value="Unassembled WGS sequence"/>
</dbReference>
<comment type="similarity">
    <text evidence="1">Belongs to the peptidase M8 family.</text>
</comment>
<dbReference type="VEuPathDB" id="TrichDB:TVAG_226600"/>
<dbReference type="Gene3D" id="3.90.132.10">
    <property type="entry name" value="Leishmanolysin , domain 2"/>
    <property type="match status" value="1"/>
</dbReference>
<dbReference type="SUPFAM" id="SSF55486">
    <property type="entry name" value="Metalloproteases ('zincins'), catalytic domain"/>
    <property type="match status" value="1"/>
</dbReference>
<dbReference type="PANTHER" id="PTHR10942">
    <property type="entry name" value="LEISHMANOLYSIN-LIKE PEPTIDASE"/>
    <property type="match status" value="1"/>
</dbReference>
<proteinExistence type="inferred from homology"/>
<evidence type="ECO:0000256" key="8">
    <source>
        <dbReference type="PIRSR" id="PIRSR601577-2"/>
    </source>
</evidence>
<dbReference type="GO" id="GO:0004222">
    <property type="term" value="F:metalloendopeptidase activity"/>
    <property type="evidence" value="ECO:0007669"/>
    <property type="project" value="InterPro"/>
</dbReference>
<evidence type="ECO:0000256" key="1">
    <source>
        <dbReference type="ARBA" id="ARBA00005860"/>
    </source>
</evidence>
<evidence type="ECO:0000256" key="9">
    <source>
        <dbReference type="SAM" id="MobiDB-lite"/>
    </source>
</evidence>
<evidence type="ECO:0000256" key="10">
    <source>
        <dbReference type="SAM" id="Phobius"/>
    </source>
</evidence>
<keyword evidence="3 8" id="KW-0479">Metal-binding</keyword>
<feature type="compositionally biased region" description="Low complexity" evidence="9">
    <location>
        <begin position="472"/>
        <end position="556"/>
    </location>
</feature>
<keyword evidence="10" id="KW-0812">Transmembrane</keyword>
<gene>
    <name evidence="11" type="ORF">TVAG_226600</name>
</gene>
<dbReference type="Gene3D" id="3.10.170.20">
    <property type="match status" value="1"/>
</dbReference>
<feature type="binding site" evidence="8">
    <location>
        <position position="74"/>
    </location>
    <ligand>
        <name>Zn(2+)</name>
        <dbReference type="ChEBI" id="CHEBI:29105"/>
        <note>catalytic</note>
    </ligand>
</feature>
<accession>A2ER94</accession>
<feature type="active site" evidence="7">
    <location>
        <position position="75"/>
    </location>
</feature>
<reference evidence="11" key="2">
    <citation type="journal article" date="2007" name="Science">
        <title>Draft genome sequence of the sexually transmitted pathogen Trichomonas vaginalis.</title>
        <authorList>
            <person name="Carlton J.M."/>
            <person name="Hirt R.P."/>
            <person name="Silva J.C."/>
            <person name="Delcher A.L."/>
            <person name="Schatz M."/>
            <person name="Zhao Q."/>
            <person name="Wortman J.R."/>
            <person name="Bidwell S.L."/>
            <person name="Alsmark U.C.M."/>
            <person name="Besteiro S."/>
            <person name="Sicheritz-Ponten T."/>
            <person name="Noel C.J."/>
            <person name="Dacks J.B."/>
            <person name="Foster P.G."/>
            <person name="Simillion C."/>
            <person name="Van de Peer Y."/>
            <person name="Miranda-Saavedra D."/>
            <person name="Barton G.J."/>
            <person name="Westrop G.D."/>
            <person name="Mueller S."/>
            <person name="Dessi D."/>
            <person name="Fiori P.L."/>
            <person name="Ren Q."/>
            <person name="Paulsen I."/>
            <person name="Zhang H."/>
            <person name="Bastida-Corcuera F.D."/>
            <person name="Simoes-Barbosa A."/>
            <person name="Brown M.T."/>
            <person name="Hayes R.D."/>
            <person name="Mukherjee M."/>
            <person name="Okumura C.Y."/>
            <person name="Schneider R."/>
            <person name="Smith A.J."/>
            <person name="Vanacova S."/>
            <person name="Villalvazo M."/>
            <person name="Haas B.J."/>
            <person name="Pertea M."/>
            <person name="Feldblyum T.V."/>
            <person name="Utterback T.R."/>
            <person name="Shu C.L."/>
            <person name="Osoegawa K."/>
            <person name="de Jong P.J."/>
            <person name="Hrdy I."/>
            <person name="Horvathova L."/>
            <person name="Zubacova Z."/>
            <person name="Dolezal P."/>
            <person name="Malik S.B."/>
            <person name="Logsdon J.M. Jr."/>
            <person name="Henze K."/>
            <person name="Gupta A."/>
            <person name="Wang C.C."/>
            <person name="Dunne R.L."/>
            <person name="Upcroft J.A."/>
            <person name="Upcroft P."/>
            <person name="White O."/>
            <person name="Salzberg S.L."/>
            <person name="Tang P."/>
            <person name="Chiu C.-H."/>
            <person name="Lee Y.-S."/>
            <person name="Embley T.M."/>
            <person name="Coombs G.H."/>
            <person name="Mottram J.C."/>
            <person name="Tachezy J."/>
            <person name="Fraser-Liggett C.M."/>
            <person name="Johnson P.J."/>
        </authorList>
    </citation>
    <scope>NUCLEOTIDE SEQUENCE [LARGE SCALE GENOMIC DNA]</scope>
    <source>
        <strain evidence="11">G3</strain>
    </source>
</reference>
<dbReference type="GO" id="GO:0005737">
    <property type="term" value="C:cytoplasm"/>
    <property type="evidence" value="ECO:0000318"/>
    <property type="project" value="GO_Central"/>
</dbReference>
<feature type="binding site" evidence="8">
    <location>
        <position position="159"/>
    </location>
    <ligand>
        <name>Zn(2+)</name>
        <dbReference type="ChEBI" id="CHEBI:29105"/>
        <note>catalytic</note>
    </ligand>
</feature>
<evidence type="ECO:0000256" key="6">
    <source>
        <dbReference type="ARBA" id="ARBA00023049"/>
    </source>
</evidence>
<dbReference type="SMR" id="A2ER94"/>
<keyword evidence="12" id="KW-1185">Reference proteome</keyword>
<dbReference type="EMBL" id="DS113464">
    <property type="protein sequence ID" value="EAY04847.1"/>
    <property type="molecule type" value="Genomic_DNA"/>
</dbReference>
<name>A2ER94_TRIV3</name>